<sequence>MLRLQETHSIRDLYSLWRDISYQMMSTIRYLQQLGRSLIGRLLMKESSFSLSIMMAVWMLLYL</sequence>
<protein>
    <submittedName>
        <fullName evidence="1">Uncharacterized protein</fullName>
    </submittedName>
</protein>
<organism evidence="1">
    <name type="scientific">virus sp. ctx9V1</name>
    <dbReference type="NCBI Taxonomy" id="2828001"/>
    <lineage>
        <taxon>Viruses</taxon>
    </lineage>
</organism>
<evidence type="ECO:0000313" key="1">
    <source>
        <dbReference type="EMBL" id="DAE29197.1"/>
    </source>
</evidence>
<dbReference type="EMBL" id="BK059093">
    <property type="protein sequence ID" value="DAE29197.1"/>
    <property type="molecule type" value="Genomic_DNA"/>
</dbReference>
<reference evidence="1" key="1">
    <citation type="journal article" date="2021" name="Proc. Natl. Acad. Sci. U.S.A.">
        <title>A Catalog of Tens of Thousands of Viruses from Human Metagenomes Reveals Hidden Associations with Chronic Diseases.</title>
        <authorList>
            <person name="Tisza M.J."/>
            <person name="Buck C.B."/>
        </authorList>
    </citation>
    <scope>NUCLEOTIDE SEQUENCE</scope>
    <source>
        <strain evidence="1">Ctx9V1</strain>
    </source>
</reference>
<name>A0A8S5RDP7_9VIRU</name>
<accession>A0A8S5RDP7</accession>
<proteinExistence type="predicted"/>